<accession>A0A6S6TED8</accession>
<sequence>MINHNFEKRLTSTKVFYSYLRDFIANFKAVKTAKSRLDEQFQNKILLAVTQVNGCRYCSYLHTKHALESGMSEEEIKGLLAGEVGDINDDESVALIFAQHYAETQAKPDADSVQRLYDTYGEEKADDIISIIQAIMMGNIHGISIDLLLSRLRGKRDPESSFWTEFSTAFGVLLFVPYLGIKKLFGLLDPKELHHTQGA</sequence>
<gene>
    <name evidence="2" type="ORF">HELGO_WM3731</name>
</gene>
<reference evidence="2" key="1">
    <citation type="submission" date="2020-01" db="EMBL/GenBank/DDBJ databases">
        <authorList>
            <person name="Meier V. D."/>
            <person name="Meier V D."/>
        </authorList>
    </citation>
    <scope>NUCLEOTIDE SEQUENCE</scope>
    <source>
        <strain evidence="2">HLG_WM_MAG_01</strain>
    </source>
</reference>
<protein>
    <submittedName>
        <fullName evidence="2">Alkyl hydroperoxide reductase AhpD</fullName>
    </submittedName>
</protein>
<dbReference type="SUPFAM" id="SSF69118">
    <property type="entry name" value="AhpD-like"/>
    <property type="match status" value="1"/>
</dbReference>
<dbReference type="InterPro" id="IPR004675">
    <property type="entry name" value="AhpD_core"/>
</dbReference>
<dbReference type="NCBIfam" id="TIGR00778">
    <property type="entry name" value="ahpD_dom"/>
    <property type="match status" value="1"/>
</dbReference>
<proteinExistence type="predicted"/>
<organism evidence="2">
    <name type="scientific">uncultured Sulfurovum sp</name>
    <dbReference type="NCBI Taxonomy" id="269237"/>
    <lineage>
        <taxon>Bacteria</taxon>
        <taxon>Pseudomonadati</taxon>
        <taxon>Campylobacterota</taxon>
        <taxon>Epsilonproteobacteria</taxon>
        <taxon>Campylobacterales</taxon>
        <taxon>Sulfurovaceae</taxon>
        <taxon>Sulfurovum</taxon>
        <taxon>environmental samples</taxon>
    </lineage>
</organism>
<dbReference type="Pfam" id="PF02627">
    <property type="entry name" value="CMD"/>
    <property type="match status" value="1"/>
</dbReference>
<evidence type="ECO:0000259" key="1">
    <source>
        <dbReference type="Pfam" id="PF02627"/>
    </source>
</evidence>
<dbReference type="GO" id="GO:0051920">
    <property type="term" value="F:peroxiredoxin activity"/>
    <property type="evidence" value="ECO:0007669"/>
    <property type="project" value="InterPro"/>
</dbReference>
<dbReference type="InterPro" id="IPR003779">
    <property type="entry name" value="CMD-like"/>
</dbReference>
<evidence type="ECO:0000313" key="2">
    <source>
        <dbReference type="EMBL" id="CAA6814879.1"/>
    </source>
</evidence>
<dbReference type="Gene3D" id="1.20.1290.10">
    <property type="entry name" value="AhpD-like"/>
    <property type="match status" value="1"/>
</dbReference>
<dbReference type="InterPro" id="IPR029032">
    <property type="entry name" value="AhpD-like"/>
</dbReference>
<dbReference type="AlphaFoldDB" id="A0A6S6TED8"/>
<feature type="domain" description="Carboxymuconolactone decarboxylase-like" evidence="1">
    <location>
        <begin position="25"/>
        <end position="81"/>
    </location>
</feature>
<dbReference type="EMBL" id="CACVAS010000066">
    <property type="protein sequence ID" value="CAA6814879.1"/>
    <property type="molecule type" value="Genomic_DNA"/>
</dbReference>
<name>A0A6S6TED8_9BACT</name>